<gene>
    <name evidence="3" type="ORF">Mal4_32070</name>
</gene>
<evidence type="ECO:0008006" key="5">
    <source>
        <dbReference type="Google" id="ProtNLM"/>
    </source>
</evidence>
<keyword evidence="2" id="KW-0812">Transmembrane</keyword>
<proteinExistence type="predicted"/>
<dbReference type="OrthoDB" id="273922at2"/>
<protein>
    <recommendedName>
        <fullName evidence="5">HD-GYP domain-containing protein</fullName>
    </recommendedName>
</protein>
<feature type="transmembrane region" description="Helical" evidence="2">
    <location>
        <begin position="12"/>
        <end position="29"/>
    </location>
</feature>
<dbReference type="Gene3D" id="1.10.3210.10">
    <property type="entry name" value="Hypothetical protein af1432"/>
    <property type="match status" value="1"/>
</dbReference>
<dbReference type="PROSITE" id="PS51257">
    <property type="entry name" value="PROKAR_LIPOPROTEIN"/>
    <property type="match status" value="1"/>
</dbReference>
<feature type="transmembrane region" description="Helical" evidence="2">
    <location>
        <begin position="87"/>
        <end position="110"/>
    </location>
</feature>
<dbReference type="InterPro" id="IPR052020">
    <property type="entry name" value="Cyclic_di-GMP/3'3'-cGAMP_PDE"/>
</dbReference>
<dbReference type="EMBL" id="CP036275">
    <property type="protein sequence ID" value="QDU38875.1"/>
    <property type="molecule type" value="Genomic_DNA"/>
</dbReference>
<keyword evidence="4" id="KW-1185">Reference proteome</keyword>
<accession>A0A517Z8S7</accession>
<organism evidence="3 4">
    <name type="scientific">Maioricimonas rarisocia</name>
    <dbReference type="NCBI Taxonomy" id="2528026"/>
    <lineage>
        <taxon>Bacteria</taxon>
        <taxon>Pseudomonadati</taxon>
        <taxon>Planctomycetota</taxon>
        <taxon>Planctomycetia</taxon>
        <taxon>Planctomycetales</taxon>
        <taxon>Planctomycetaceae</taxon>
        <taxon>Maioricimonas</taxon>
    </lineage>
</organism>
<evidence type="ECO:0000256" key="2">
    <source>
        <dbReference type="SAM" id="Phobius"/>
    </source>
</evidence>
<feature type="transmembrane region" description="Helical" evidence="2">
    <location>
        <begin position="35"/>
        <end position="53"/>
    </location>
</feature>
<dbReference type="PANTHER" id="PTHR45228:SF4">
    <property type="entry name" value="LIPOPROTEIN"/>
    <property type="match status" value="1"/>
</dbReference>
<evidence type="ECO:0000313" key="4">
    <source>
        <dbReference type="Proteomes" id="UP000320496"/>
    </source>
</evidence>
<dbReference type="RefSeq" id="WP_145370119.1">
    <property type="nucleotide sequence ID" value="NZ_CP036275.1"/>
</dbReference>
<dbReference type="Proteomes" id="UP000320496">
    <property type="component" value="Chromosome"/>
</dbReference>
<feature type="region of interest" description="Disordered" evidence="1">
    <location>
        <begin position="303"/>
        <end position="322"/>
    </location>
</feature>
<name>A0A517Z8S7_9PLAN</name>
<sequence>MFRTDHGNERTLEVILVLTSLALACLLYYSDSAQIVVLNLFYLPIVLAGFFLGRYRSGALALLSVIAASIVITCDLTRFSVAQSPVLVILSVMVWGAALGLTSILVGTLCEDRNARTLEAHEAHVGVVEVLSRYLQSADPVLQTHALTVVKLCEQVAVRLRLSHKEIDDLRVAAMLMDMENIEITARVIRKAVGELEDGSETAGAKTIHGTELVRSLGSVLSGAFPMVLAQVERNERRRTELPLGARILHATRAFVELSCPRNGGPTLAPAEAIEELRLDTDAGYDPSVLFVLEQIVCDDSAAVPPANSTTSRDLPVACARG</sequence>
<evidence type="ECO:0000313" key="3">
    <source>
        <dbReference type="EMBL" id="QDU38875.1"/>
    </source>
</evidence>
<evidence type="ECO:0000256" key="1">
    <source>
        <dbReference type="SAM" id="MobiDB-lite"/>
    </source>
</evidence>
<keyword evidence="2" id="KW-0472">Membrane</keyword>
<dbReference type="AlphaFoldDB" id="A0A517Z8S7"/>
<dbReference type="KEGG" id="mri:Mal4_32070"/>
<dbReference type="PANTHER" id="PTHR45228">
    <property type="entry name" value="CYCLIC DI-GMP PHOSPHODIESTERASE TM_0186-RELATED"/>
    <property type="match status" value="1"/>
</dbReference>
<feature type="transmembrane region" description="Helical" evidence="2">
    <location>
        <begin position="60"/>
        <end position="81"/>
    </location>
</feature>
<reference evidence="3 4" key="1">
    <citation type="submission" date="2019-02" db="EMBL/GenBank/DDBJ databases">
        <title>Deep-cultivation of Planctomycetes and their phenomic and genomic characterization uncovers novel biology.</title>
        <authorList>
            <person name="Wiegand S."/>
            <person name="Jogler M."/>
            <person name="Boedeker C."/>
            <person name="Pinto D."/>
            <person name="Vollmers J."/>
            <person name="Rivas-Marin E."/>
            <person name="Kohn T."/>
            <person name="Peeters S.H."/>
            <person name="Heuer A."/>
            <person name="Rast P."/>
            <person name="Oberbeckmann S."/>
            <person name="Bunk B."/>
            <person name="Jeske O."/>
            <person name="Meyerdierks A."/>
            <person name="Storesund J.E."/>
            <person name="Kallscheuer N."/>
            <person name="Luecker S."/>
            <person name="Lage O.M."/>
            <person name="Pohl T."/>
            <person name="Merkel B.J."/>
            <person name="Hornburger P."/>
            <person name="Mueller R.-W."/>
            <person name="Bruemmer F."/>
            <person name="Labrenz M."/>
            <person name="Spormann A.M."/>
            <person name="Op den Camp H."/>
            <person name="Overmann J."/>
            <person name="Amann R."/>
            <person name="Jetten M.S.M."/>
            <person name="Mascher T."/>
            <person name="Medema M.H."/>
            <person name="Devos D.P."/>
            <person name="Kaster A.-K."/>
            <person name="Ovreas L."/>
            <person name="Rohde M."/>
            <person name="Galperin M.Y."/>
            <person name="Jogler C."/>
        </authorList>
    </citation>
    <scope>NUCLEOTIDE SEQUENCE [LARGE SCALE GENOMIC DNA]</scope>
    <source>
        <strain evidence="3 4">Mal4</strain>
    </source>
</reference>
<keyword evidence="2" id="KW-1133">Transmembrane helix</keyword>
<dbReference type="Pfam" id="PF13487">
    <property type="entry name" value="HD_5"/>
    <property type="match status" value="1"/>
</dbReference>